<dbReference type="Gene3D" id="3.60.21.70">
    <property type="entry name" value="PhoD-like phosphatase"/>
    <property type="match status" value="1"/>
</dbReference>
<dbReference type="InterPro" id="IPR006311">
    <property type="entry name" value="TAT_signal"/>
</dbReference>
<dbReference type="Proteomes" id="UP000198959">
    <property type="component" value="Unassembled WGS sequence"/>
</dbReference>
<evidence type="ECO:0000259" key="1">
    <source>
        <dbReference type="Pfam" id="PF09423"/>
    </source>
</evidence>
<proteinExistence type="predicted"/>
<evidence type="ECO:0000313" key="2">
    <source>
        <dbReference type="EMBL" id="SCL25392.1"/>
    </source>
</evidence>
<dbReference type="STRING" id="145854.GA0074692_1951"/>
<dbReference type="SUPFAM" id="SSF56300">
    <property type="entry name" value="Metallo-dependent phosphatases"/>
    <property type="match status" value="1"/>
</dbReference>
<dbReference type="OrthoDB" id="9761852at2"/>
<dbReference type="InterPro" id="IPR018946">
    <property type="entry name" value="PhoD-like_MPP"/>
</dbReference>
<dbReference type="InterPro" id="IPR029052">
    <property type="entry name" value="Metallo-depent_PP-like"/>
</dbReference>
<sequence length="791" mass="85323">MTGQPDRNLTRRDFLAATGAAVGTFALTTGLDLPATAATAAPTTTAVGPLVKTKAHRPWLGPDFWANRLQDWRLADGRIESIAQPGPHRLRTVAVLTRELTGAAPTRLRVRTGTLAAGSGFSGFLVGAGGGALDPRAAALVQGPSGEGGGLLAVYGSDGQVAFREHTDESRPFAFAVLPATVDTPAARPRTLDEDVELTLELTPADGGDLRLHLYARDRRTDTVLSAATLDGVAPGQVRGGFSLVESDDRPAQGARFWFSDLHATGPGVTTHRDRALGPIVGTLFSVSGTVLKLTAQLVPLGPDDPREVTLEIRAGGGRWRQVARATVGAGYAASLRVADWDTSREWEYRVVYPTSPRAEYGGTVPAEPRGRELVIGTLNCVKAAHRSLTGSSNGNPRLPGEQPLGLHTDRNLYFPYAPLAANLAAQNPDLLVVLGDQLYENSPTAEDTSPVPELDFLYKYLLWLWSFRDLTRRIPSVVLVDDHDVFQGNIWGHGGAPAPGRDQNKGGYANEADWVNMVQRVQSGHDPDPYDPTPVQQGISVYYGAFAYGGVSFALLEDRKFKNTDADPTDGDPVPERLELLGERQEAFLAAWKSMHPGLPKVALTQTLFACLQTDPAGAARQDQDSNGWPRTGRDRAVKLLADANAVVLSGDQHLGSLVRHGIEGFADGPVQFTSPAGNSSFQRWFEPAEPLPNGNQSLHTGDFTDGFGNRLRVLAVANPKVSFAEYRTGYPTGQGLGDRSLKQEGYGILRVDPDRREFVFEAWPWDDDPGDPRTRQITGWPVRLPFDQA</sequence>
<gene>
    <name evidence="2" type="ORF">GA0074692_1951</name>
</gene>
<feature type="domain" description="PhoD-like phosphatase metallophosphatase" evidence="1">
    <location>
        <begin position="421"/>
        <end position="656"/>
    </location>
</feature>
<protein>
    <submittedName>
        <fullName evidence="2">Alkaline phosphatase D</fullName>
    </submittedName>
</protein>
<name>A0A1C6S7C2_9ACTN</name>
<reference evidence="3" key="1">
    <citation type="submission" date="2016-06" db="EMBL/GenBank/DDBJ databases">
        <authorList>
            <person name="Varghese N."/>
            <person name="Submissions Spin"/>
        </authorList>
    </citation>
    <scope>NUCLEOTIDE SEQUENCE [LARGE SCALE GENOMIC DNA]</scope>
    <source>
        <strain evidence="3">DSM 43817</strain>
    </source>
</reference>
<dbReference type="PROSITE" id="PS51318">
    <property type="entry name" value="TAT"/>
    <property type="match status" value="1"/>
</dbReference>
<evidence type="ECO:0000313" key="3">
    <source>
        <dbReference type="Proteomes" id="UP000198959"/>
    </source>
</evidence>
<organism evidence="2 3">
    <name type="scientific">Micromonospora pallida</name>
    <dbReference type="NCBI Taxonomy" id="145854"/>
    <lineage>
        <taxon>Bacteria</taxon>
        <taxon>Bacillati</taxon>
        <taxon>Actinomycetota</taxon>
        <taxon>Actinomycetes</taxon>
        <taxon>Micromonosporales</taxon>
        <taxon>Micromonosporaceae</taxon>
        <taxon>Micromonospora</taxon>
    </lineage>
</organism>
<dbReference type="AlphaFoldDB" id="A0A1C6S7C2"/>
<dbReference type="InterPro" id="IPR038607">
    <property type="entry name" value="PhoD-like_sf"/>
</dbReference>
<dbReference type="EMBL" id="FMHW01000002">
    <property type="protein sequence ID" value="SCL25392.1"/>
    <property type="molecule type" value="Genomic_DNA"/>
</dbReference>
<keyword evidence="3" id="KW-1185">Reference proteome</keyword>
<accession>A0A1C6S7C2</accession>
<dbReference type="RefSeq" id="WP_091642018.1">
    <property type="nucleotide sequence ID" value="NZ_FMHW01000002.1"/>
</dbReference>
<dbReference type="Pfam" id="PF09423">
    <property type="entry name" value="PhoD"/>
    <property type="match status" value="1"/>
</dbReference>